<keyword evidence="2" id="KW-0808">Transferase</keyword>
<keyword evidence="1" id="KW-0489">Methyltransferase</keyword>
<gene>
    <name evidence="4" type="primary">egtD</name>
    <name evidence="4" type="ORF">MNKW57_10760</name>
</gene>
<reference evidence="4 5" key="1">
    <citation type="submission" date="2023-04" db="EMBL/GenBank/DDBJ databases">
        <title>Marinobulbifer ophiurae gen. nov., sp. Nov., isolate from tissue of brittle star Ophioplocus japonicus.</title>
        <authorList>
            <person name="Kawano K."/>
            <person name="Sawayama S."/>
            <person name="Nakagawa S."/>
        </authorList>
    </citation>
    <scope>NUCLEOTIDE SEQUENCE [LARGE SCALE GENOMIC DNA]</scope>
    <source>
        <strain evidence="4 5">NKW57</strain>
    </source>
</reference>
<dbReference type="RefSeq" id="WP_285763330.1">
    <property type="nucleotide sequence ID" value="NZ_BSYJ01000002.1"/>
</dbReference>
<evidence type="ECO:0000313" key="4">
    <source>
        <dbReference type="EMBL" id="GMG86755.1"/>
    </source>
</evidence>
<dbReference type="EMBL" id="BSYJ01000002">
    <property type="protein sequence ID" value="GMG86755.1"/>
    <property type="molecule type" value="Genomic_DNA"/>
</dbReference>
<evidence type="ECO:0000313" key="5">
    <source>
        <dbReference type="Proteomes" id="UP001224392"/>
    </source>
</evidence>
<dbReference type="PANTHER" id="PTHR43397">
    <property type="entry name" value="ERGOTHIONEINE BIOSYNTHESIS PROTEIN 1"/>
    <property type="match status" value="1"/>
</dbReference>
<dbReference type="NCBIfam" id="TIGR03438">
    <property type="entry name" value="egtD_ergothio"/>
    <property type="match status" value="1"/>
</dbReference>
<proteinExistence type="predicted"/>
<organism evidence="4 5">
    <name type="scientific">Biformimicrobium ophioploci</name>
    <dbReference type="NCBI Taxonomy" id="3036711"/>
    <lineage>
        <taxon>Bacteria</taxon>
        <taxon>Pseudomonadati</taxon>
        <taxon>Pseudomonadota</taxon>
        <taxon>Gammaproteobacteria</taxon>
        <taxon>Cellvibrionales</taxon>
        <taxon>Microbulbiferaceae</taxon>
        <taxon>Biformimicrobium</taxon>
    </lineage>
</organism>
<dbReference type="InterPro" id="IPR051128">
    <property type="entry name" value="EgtD_Methyltrsf_superfamily"/>
</dbReference>
<dbReference type="InterPro" id="IPR029063">
    <property type="entry name" value="SAM-dependent_MTases_sf"/>
</dbReference>
<evidence type="ECO:0000256" key="1">
    <source>
        <dbReference type="ARBA" id="ARBA00022603"/>
    </source>
</evidence>
<accession>A0ABQ6LXF4</accession>
<evidence type="ECO:0000256" key="2">
    <source>
        <dbReference type="ARBA" id="ARBA00022679"/>
    </source>
</evidence>
<protein>
    <submittedName>
        <fullName evidence="4">L-histidine N(Alpha)-methyltransferase</fullName>
    </submittedName>
</protein>
<name>A0ABQ6LXF4_9GAMM</name>
<sequence length="325" mass="36260">MDKRVQAPVNVHFHNLHPSVGDSRSEILQGLQGKRKTINPKWFYNKAGSALFEQITRLPEYYPTRTEIRILQENRQEISARCGHGCVLMEPGSGNCEKARLLLDTLQPAAYAPLDISAGFLEEAATRLGNEYPWLKVHAVCADFNDGWPCEEALPAGKRVVFYPGSTIGNLEPESARKFLCRVRKLIGDEGGLLIGVDLHKSEARLNAAYNDGAGVTARFNLNVLNHVNQLLDAEFDEAQFSHRAFYNRDHRRIEMHLVSEQAQSVRCGGEDIAFASGETIHTENSYKYTVKDFAELAGTAGLTLAQSWLDPDRLFSVHYLESAG</sequence>
<keyword evidence="5" id="KW-1185">Reference proteome</keyword>
<feature type="domain" description="Histidine-specific methyltransferase SAM-dependent" evidence="3">
    <location>
        <begin position="24"/>
        <end position="322"/>
    </location>
</feature>
<dbReference type="SUPFAM" id="SSF53335">
    <property type="entry name" value="S-adenosyl-L-methionine-dependent methyltransferases"/>
    <property type="match status" value="1"/>
</dbReference>
<dbReference type="PANTHER" id="PTHR43397:SF1">
    <property type="entry name" value="ERGOTHIONEINE BIOSYNTHESIS PROTEIN 1"/>
    <property type="match status" value="1"/>
</dbReference>
<dbReference type="Pfam" id="PF10017">
    <property type="entry name" value="Methyltransf_33"/>
    <property type="match status" value="1"/>
</dbReference>
<dbReference type="InterPro" id="IPR035094">
    <property type="entry name" value="EgtD"/>
</dbReference>
<dbReference type="PIRSF" id="PIRSF018005">
    <property type="entry name" value="UCP018005"/>
    <property type="match status" value="1"/>
</dbReference>
<evidence type="ECO:0000259" key="3">
    <source>
        <dbReference type="Pfam" id="PF10017"/>
    </source>
</evidence>
<dbReference type="InterPro" id="IPR019257">
    <property type="entry name" value="MeTrfase_dom"/>
</dbReference>
<dbReference type="Proteomes" id="UP001224392">
    <property type="component" value="Unassembled WGS sequence"/>
</dbReference>
<dbReference type="Gene3D" id="3.40.50.150">
    <property type="entry name" value="Vaccinia Virus protein VP39"/>
    <property type="match status" value="1"/>
</dbReference>
<dbReference type="InterPro" id="IPR017804">
    <property type="entry name" value="MeTrfase_EgtD-like"/>
</dbReference>
<comment type="caution">
    <text evidence="4">The sequence shown here is derived from an EMBL/GenBank/DDBJ whole genome shotgun (WGS) entry which is preliminary data.</text>
</comment>